<dbReference type="InterPro" id="IPR006553">
    <property type="entry name" value="Leu-rich_rpt_Cys-con_subtyp"/>
</dbReference>
<dbReference type="CDD" id="cd22159">
    <property type="entry name" value="F-box_AtTIR1-like"/>
    <property type="match status" value="1"/>
</dbReference>
<dbReference type="Proteomes" id="UP000030687">
    <property type="component" value="Unassembled WGS sequence"/>
</dbReference>
<dbReference type="Gramene" id="ESR50880">
    <property type="protein sequence ID" value="ESR50880"/>
    <property type="gene ID" value="CICLE_v10033734mg"/>
</dbReference>
<dbReference type="PANTHER" id="PTHR13318">
    <property type="entry name" value="PARTNER OF PAIRED, ISOFORM B-RELATED"/>
    <property type="match status" value="1"/>
</dbReference>
<dbReference type="GO" id="GO:0031146">
    <property type="term" value="P:SCF-dependent proteasomal ubiquitin-dependent protein catabolic process"/>
    <property type="evidence" value="ECO:0007669"/>
    <property type="project" value="TreeGrafter"/>
</dbReference>
<proteinExistence type="predicted"/>
<sequence length="413" mass="44866">MGSLCINEVLRDDELRSILSRLEDDKDKERFGLVCKRWLHLQSTERKKLSVRAGPHMLRKIAARFSRLVELDLSQSVSRSFYPGVTDSDLAVIADGFKSLKLLNLQNCKGITDAGIASIGSGLCSLQSLDLSYCRKLTDKGLSAVAEGCQDLRSLHLAGCKSVTDGTLQALSKNCHNLEELGLQGCTNLNKCSNIGDNGISSVSKSCSSLKTLKLLDCYKVGDKSILSLAKFCKNLETLIIGGCRDISDESIKHLAASCKSSLKNLRMDWCLNISDSSLSCILSQCRNLEALDIGCCEEVTDAAFQDLGEVELSLKVLKVNCPKVTVVGIGNVLEKCASLEYIDVRSCPHVTQASCEEAGLQFPQCCKVNFAGCLFEPDVMLDALFLILLPSDSNVDIVISIVPPLSINLGLW</sequence>
<dbReference type="InterPro" id="IPR001611">
    <property type="entry name" value="Leu-rich_rpt"/>
</dbReference>
<dbReference type="OMA" id="CQLITRE"/>
<dbReference type="STRING" id="85681.V4TGZ2"/>
<dbReference type="InParanoid" id="V4TGZ2"/>
<dbReference type="GO" id="GO:0019005">
    <property type="term" value="C:SCF ubiquitin ligase complex"/>
    <property type="evidence" value="ECO:0007669"/>
    <property type="project" value="TreeGrafter"/>
</dbReference>
<evidence type="ECO:0000313" key="3">
    <source>
        <dbReference type="Proteomes" id="UP000030687"/>
    </source>
</evidence>
<reference evidence="2 3" key="1">
    <citation type="submission" date="2013-10" db="EMBL/GenBank/DDBJ databases">
        <authorList>
            <consortium name="International Citrus Genome Consortium"/>
            <person name="Jenkins J."/>
            <person name="Schmutz J."/>
            <person name="Prochnik S."/>
            <person name="Rokhsar D."/>
            <person name="Gmitter F."/>
            <person name="Ollitrault P."/>
            <person name="Machado M."/>
            <person name="Talon M."/>
            <person name="Wincker P."/>
            <person name="Jaillon O."/>
            <person name="Morgante M."/>
        </authorList>
    </citation>
    <scope>NUCLEOTIDE SEQUENCE</scope>
    <source>
        <strain evidence="3">cv. Clemenules</strain>
    </source>
</reference>
<gene>
    <name evidence="2" type="ORF">CICLE_v10033734mg</name>
</gene>
<dbReference type="SMART" id="SM00367">
    <property type="entry name" value="LRR_CC"/>
    <property type="match status" value="9"/>
</dbReference>
<dbReference type="eggNOG" id="KOG1947">
    <property type="taxonomic scope" value="Eukaryota"/>
</dbReference>
<dbReference type="AlphaFoldDB" id="V4TGZ2"/>
<dbReference type="KEGG" id="cic:CICLE_v10033734mg"/>
<dbReference type="FunCoup" id="V4TGZ2">
    <property type="interactions" value="999"/>
</dbReference>
<dbReference type="SUPFAM" id="SSF52047">
    <property type="entry name" value="RNI-like"/>
    <property type="match status" value="1"/>
</dbReference>
<evidence type="ECO:0000313" key="2">
    <source>
        <dbReference type="EMBL" id="ESR50880.1"/>
    </source>
</evidence>
<dbReference type="Pfam" id="PF13516">
    <property type="entry name" value="LRR_6"/>
    <property type="match status" value="1"/>
</dbReference>
<dbReference type="Gene3D" id="3.80.10.10">
    <property type="entry name" value="Ribonuclease Inhibitor"/>
    <property type="match status" value="2"/>
</dbReference>
<name>V4TGZ2_CITCL</name>
<dbReference type="Pfam" id="PF25372">
    <property type="entry name" value="DUF7885"/>
    <property type="match status" value="1"/>
</dbReference>
<keyword evidence="3" id="KW-1185">Reference proteome</keyword>
<accession>V4TGZ2</accession>
<dbReference type="InterPro" id="IPR032675">
    <property type="entry name" value="LRR_dom_sf"/>
</dbReference>
<organism evidence="2 3">
    <name type="scientific">Citrus clementina</name>
    <name type="common">Clementine</name>
    <name type="synonym">Citrus deliciosa x Citrus sinensis</name>
    <dbReference type="NCBI Taxonomy" id="85681"/>
    <lineage>
        <taxon>Eukaryota</taxon>
        <taxon>Viridiplantae</taxon>
        <taxon>Streptophyta</taxon>
        <taxon>Embryophyta</taxon>
        <taxon>Tracheophyta</taxon>
        <taxon>Spermatophyta</taxon>
        <taxon>Magnoliopsida</taxon>
        <taxon>eudicotyledons</taxon>
        <taxon>Gunneridae</taxon>
        <taxon>Pentapetalae</taxon>
        <taxon>rosids</taxon>
        <taxon>malvids</taxon>
        <taxon>Sapindales</taxon>
        <taxon>Rutaceae</taxon>
        <taxon>Aurantioideae</taxon>
        <taxon>Citrus</taxon>
    </lineage>
</organism>
<feature type="domain" description="F-box/LRR-repeat protein 15-like leucin rich repeat" evidence="1">
    <location>
        <begin position="90"/>
        <end position="230"/>
    </location>
</feature>
<dbReference type="PANTHER" id="PTHR13318:SF75">
    <property type="entry name" value="COI1 F-BOX DOMAIN-CONTAINING PROTEIN"/>
    <property type="match status" value="1"/>
</dbReference>
<dbReference type="InterPro" id="IPR057207">
    <property type="entry name" value="FBXL15_LRR"/>
</dbReference>
<evidence type="ECO:0000259" key="1">
    <source>
        <dbReference type="Pfam" id="PF25372"/>
    </source>
</evidence>
<dbReference type="EMBL" id="KI536726">
    <property type="protein sequence ID" value="ESR50880.1"/>
    <property type="molecule type" value="Genomic_DNA"/>
</dbReference>
<protein>
    <recommendedName>
        <fullName evidence="1">F-box/LRR-repeat protein 15-like leucin rich repeat domain-containing protein</fullName>
    </recommendedName>
</protein>